<protein>
    <submittedName>
        <fullName evidence="2">Acyltransferase</fullName>
    </submittedName>
</protein>
<organism evidence="2 3">
    <name type="scientific">Roseiconus nitratireducens</name>
    <dbReference type="NCBI Taxonomy" id="2605748"/>
    <lineage>
        <taxon>Bacteria</taxon>
        <taxon>Pseudomonadati</taxon>
        <taxon>Planctomycetota</taxon>
        <taxon>Planctomycetia</taxon>
        <taxon>Pirellulales</taxon>
        <taxon>Pirellulaceae</taxon>
        <taxon>Roseiconus</taxon>
    </lineage>
</organism>
<sequence length="260" mass="29686">MRPTAPWFLDGFHRFLRPYLRRHFHAIAIESGRRPHLADIDPAVPMIIYANHPSWWDPLIAHFLNRSLFPGRQFHAPIDAEALEQYRVFEKLGFYGVRLSSKSGAAAFLRRSVEVIDQGNTALWLTPEGRFADARDHQAELMPGLAHLCTRIDSAIVLPLALEYVFWEERLPVCLVSLGLPIRVDQHRGDSKTDWSVRLTVRLRDTQTRLADLAIARSADPFDNLLRGTRGSGMAYDTFRRAKAWLTGQSYKAGHGDQFE</sequence>
<comment type="caution">
    <text evidence="2">The sequence shown here is derived from an EMBL/GenBank/DDBJ whole genome shotgun (WGS) entry which is preliminary data.</text>
</comment>
<evidence type="ECO:0000313" key="2">
    <source>
        <dbReference type="EMBL" id="KAA5540293.1"/>
    </source>
</evidence>
<evidence type="ECO:0000313" key="3">
    <source>
        <dbReference type="Proteomes" id="UP000324479"/>
    </source>
</evidence>
<dbReference type="Proteomes" id="UP000324479">
    <property type="component" value="Unassembled WGS sequence"/>
</dbReference>
<reference evidence="2 3" key="1">
    <citation type="submission" date="2019-08" db="EMBL/GenBank/DDBJ databases">
        <authorList>
            <person name="Dhanesh K."/>
            <person name="Kumar G."/>
            <person name="Sasikala C."/>
            <person name="Venkata Ramana C."/>
        </authorList>
    </citation>
    <scope>NUCLEOTIDE SEQUENCE [LARGE SCALE GENOMIC DNA]</scope>
    <source>
        <strain evidence="2 3">JC645</strain>
    </source>
</reference>
<dbReference type="GO" id="GO:0016746">
    <property type="term" value="F:acyltransferase activity"/>
    <property type="evidence" value="ECO:0007669"/>
    <property type="project" value="UniProtKB-KW"/>
</dbReference>
<proteinExistence type="predicted"/>
<dbReference type="SMART" id="SM00563">
    <property type="entry name" value="PlsC"/>
    <property type="match status" value="1"/>
</dbReference>
<dbReference type="RefSeq" id="WP_150078765.1">
    <property type="nucleotide sequence ID" value="NZ_VWOX01000014.1"/>
</dbReference>
<gene>
    <name evidence="2" type="ORF">FYK55_21960</name>
</gene>
<name>A0A5M6CYV4_9BACT</name>
<dbReference type="Pfam" id="PF01553">
    <property type="entry name" value="Acyltransferase"/>
    <property type="match status" value="1"/>
</dbReference>
<feature type="domain" description="Phospholipid/glycerol acyltransferase" evidence="1">
    <location>
        <begin position="46"/>
        <end position="165"/>
    </location>
</feature>
<evidence type="ECO:0000259" key="1">
    <source>
        <dbReference type="SMART" id="SM00563"/>
    </source>
</evidence>
<keyword evidence="3" id="KW-1185">Reference proteome</keyword>
<dbReference type="InterPro" id="IPR002123">
    <property type="entry name" value="Plipid/glycerol_acylTrfase"/>
</dbReference>
<keyword evidence="2" id="KW-0012">Acyltransferase</keyword>
<dbReference type="SUPFAM" id="SSF69593">
    <property type="entry name" value="Glycerol-3-phosphate (1)-acyltransferase"/>
    <property type="match status" value="1"/>
</dbReference>
<dbReference type="EMBL" id="VWOX01000014">
    <property type="protein sequence ID" value="KAA5540293.1"/>
    <property type="molecule type" value="Genomic_DNA"/>
</dbReference>
<dbReference type="AlphaFoldDB" id="A0A5M6CYV4"/>
<dbReference type="CDD" id="cd06551">
    <property type="entry name" value="LPLAT"/>
    <property type="match status" value="1"/>
</dbReference>
<keyword evidence="2" id="KW-0808">Transferase</keyword>
<accession>A0A5M6CYV4</accession>